<feature type="binding site" evidence="8">
    <location>
        <position position="223"/>
    </location>
    <ligand>
        <name>L-aspartate</name>
        <dbReference type="ChEBI" id="CHEBI:29991"/>
    </ligand>
</feature>
<evidence type="ECO:0000256" key="8">
    <source>
        <dbReference type="HAMAP-Rule" id="MF_00044"/>
    </source>
</evidence>
<dbReference type="RefSeq" id="WP_003325303.1">
    <property type="nucleotide sequence ID" value="NC_014639.1"/>
</dbReference>
<comment type="subcellular location">
    <subcellularLocation>
        <location evidence="8">Cytoplasm</location>
    </subcellularLocation>
</comment>
<accession>A0ABM5LZS3</accession>
<dbReference type="PANTHER" id="PTHR22594">
    <property type="entry name" value="ASPARTYL/LYSYL-TRNA SYNTHETASE"/>
    <property type="match status" value="1"/>
</dbReference>
<dbReference type="InterPro" id="IPR047090">
    <property type="entry name" value="AspRS_core"/>
</dbReference>
<dbReference type="Proteomes" id="UP000006867">
    <property type="component" value="Chromosome"/>
</dbReference>
<comment type="subunit">
    <text evidence="8">Homodimer.</text>
</comment>
<dbReference type="InterPro" id="IPR002312">
    <property type="entry name" value="Asp/Asn-tRNA-synth_IIb"/>
</dbReference>
<evidence type="ECO:0000256" key="3">
    <source>
        <dbReference type="ARBA" id="ARBA00022598"/>
    </source>
</evidence>
<dbReference type="PROSITE" id="PS50862">
    <property type="entry name" value="AA_TRNA_LIGASE_II"/>
    <property type="match status" value="1"/>
</dbReference>
<evidence type="ECO:0000256" key="7">
    <source>
        <dbReference type="ARBA" id="ARBA00023146"/>
    </source>
</evidence>
<keyword evidence="6 8" id="KW-0648">Protein biosynthesis</keyword>
<dbReference type="Gene3D" id="2.40.50.140">
    <property type="entry name" value="Nucleic acid-binding proteins"/>
    <property type="match status" value="1"/>
</dbReference>
<dbReference type="PANTHER" id="PTHR22594:SF5">
    <property type="entry name" value="ASPARTATE--TRNA LIGASE, MITOCHONDRIAL"/>
    <property type="match status" value="1"/>
</dbReference>
<dbReference type="CDD" id="cd00777">
    <property type="entry name" value="AspRS_core"/>
    <property type="match status" value="1"/>
</dbReference>
<proteinExistence type="inferred from homology"/>
<dbReference type="NCBIfam" id="TIGR00459">
    <property type="entry name" value="aspS_bact"/>
    <property type="match status" value="1"/>
</dbReference>
<dbReference type="HAMAP" id="MF_00044">
    <property type="entry name" value="Asp_tRNA_synth_type1"/>
    <property type="match status" value="1"/>
</dbReference>
<feature type="binding site" evidence="8">
    <location>
        <begin position="223"/>
        <end position="225"/>
    </location>
    <ligand>
        <name>ATP</name>
        <dbReference type="ChEBI" id="CHEBI:30616"/>
    </ligand>
</feature>
<feature type="domain" description="Aminoacyl-transfer RNA synthetases class-II family profile" evidence="9">
    <location>
        <begin position="144"/>
        <end position="558"/>
    </location>
</feature>
<evidence type="ECO:0000256" key="2">
    <source>
        <dbReference type="ARBA" id="ARBA00022490"/>
    </source>
</evidence>
<gene>
    <name evidence="8 10" type="primary">aspS</name>
    <name evidence="10" type="ordered locus">BATR1942_11505</name>
</gene>
<dbReference type="InterPro" id="IPR004365">
    <property type="entry name" value="NA-bd_OB_tRNA"/>
</dbReference>
<evidence type="ECO:0000256" key="6">
    <source>
        <dbReference type="ARBA" id="ARBA00022917"/>
    </source>
</evidence>
<keyword evidence="5 8" id="KW-0067">ATP-binding</keyword>
<evidence type="ECO:0000313" key="11">
    <source>
        <dbReference type="Proteomes" id="UP000006867"/>
    </source>
</evidence>
<dbReference type="InterPro" id="IPR006195">
    <property type="entry name" value="aa-tRNA-synth_II"/>
</dbReference>
<dbReference type="Pfam" id="PF00152">
    <property type="entry name" value="tRNA-synt_2"/>
    <property type="match status" value="1"/>
</dbReference>
<organism evidence="10 11">
    <name type="scientific">Bacillus atrophaeus (strain 1942)</name>
    <dbReference type="NCBI Taxonomy" id="720555"/>
    <lineage>
        <taxon>Bacteria</taxon>
        <taxon>Bacillati</taxon>
        <taxon>Bacillota</taxon>
        <taxon>Bacilli</taxon>
        <taxon>Bacillales</taxon>
        <taxon>Bacillaceae</taxon>
        <taxon>Bacillus</taxon>
    </lineage>
</organism>
<protein>
    <recommendedName>
        <fullName evidence="8">Aspartate--tRNA(Asp/Asn) ligase</fullName>
        <ecNumber evidence="8">6.1.1.23</ecNumber>
    </recommendedName>
    <alternativeName>
        <fullName evidence="8">Aspartyl-tRNA synthetase</fullName>
        <shortName evidence="8">AspRS</shortName>
    </alternativeName>
    <alternativeName>
        <fullName evidence="8">Non-discriminating aspartyl-tRNA synthetase</fullName>
        <shortName evidence="8">ND-AspRS</shortName>
    </alternativeName>
</protein>
<dbReference type="EMBL" id="CP002207">
    <property type="protein sequence ID" value="ADP33232.1"/>
    <property type="molecule type" value="Genomic_DNA"/>
</dbReference>
<name>A0ABM5LZS3_BACA1</name>
<evidence type="ECO:0000256" key="4">
    <source>
        <dbReference type="ARBA" id="ARBA00022741"/>
    </source>
</evidence>
<keyword evidence="7 8" id="KW-0030">Aminoacyl-tRNA synthetase</keyword>
<dbReference type="InterPro" id="IPR004115">
    <property type="entry name" value="GAD-like_sf"/>
</dbReference>
<evidence type="ECO:0000259" key="9">
    <source>
        <dbReference type="PROSITE" id="PS50862"/>
    </source>
</evidence>
<dbReference type="InterPro" id="IPR029351">
    <property type="entry name" value="GAD_dom"/>
</dbReference>
<feature type="binding site" evidence="8">
    <location>
        <position position="177"/>
    </location>
    <ligand>
        <name>L-aspartate</name>
        <dbReference type="ChEBI" id="CHEBI:29991"/>
    </ligand>
</feature>
<dbReference type="SUPFAM" id="SSF55261">
    <property type="entry name" value="GAD domain-like"/>
    <property type="match status" value="1"/>
</dbReference>
<keyword evidence="11" id="KW-1185">Reference proteome</keyword>
<dbReference type="GO" id="GO:0004815">
    <property type="term" value="F:aspartate-tRNA ligase activity"/>
    <property type="evidence" value="ECO:0007669"/>
    <property type="project" value="UniProtKB-EC"/>
</dbReference>
<dbReference type="Gene3D" id="3.30.1360.30">
    <property type="entry name" value="GAD-like domain"/>
    <property type="match status" value="1"/>
</dbReference>
<comment type="catalytic activity">
    <reaction evidence="8">
        <text>tRNA(Asx) + L-aspartate + ATP = L-aspartyl-tRNA(Asx) + AMP + diphosphate</text>
        <dbReference type="Rhea" id="RHEA:18349"/>
        <dbReference type="Rhea" id="RHEA-COMP:9710"/>
        <dbReference type="Rhea" id="RHEA-COMP:9711"/>
        <dbReference type="ChEBI" id="CHEBI:29991"/>
        <dbReference type="ChEBI" id="CHEBI:30616"/>
        <dbReference type="ChEBI" id="CHEBI:33019"/>
        <dbReference type="ChEBI" id="CHEBI:78442"/>
        <dbReference type="ChEBI" id="CHEBI:78516"/>
        <dbReference type="ChEBI" id="CHEBI:456215"/>
        <dbReference type="EC" id="6.1.1.23"/>
    </reaction>
</comment>
<dbReference type="NCBIfam" id="NF001750">
    <property type="entry name" value="PRK00476.1"/>
    <property type="match status" value="1"/>
</dbReference>
<feature type="binding site" evidence="8">
    <location>
        <begin position="537"/>
        <end position="540"/>
    </location>
    <ligand>
        <name>ATP</name>
        <dbReference type="ChEBI" id="CHEBI:30616"/>
    </ligand>
</feature>
<feature type="binding site" evidence="8">
    <location>
        <position position="485"/>
    </location>
    <ligand>
        <name>ATP</name>
        <dbReference type="ChEBI" id="CHEBI:30616"/>
    </ligand>
</feature>
<dbReference type="Gene3D" id="3.30.930.10">
    <property type="entry name" value="Bira Bifunctional Protein, Domain 2"/>
    <property type="match status" value="1"/>
</dbReference>
<evidence type="ECO:0000256" key="5">
    <source>
        <dbReference type="ARBA" id="ARBA00022840"/>
    </source>
</evidence>
<dbReference type="SUPFAM" id="SSF50249">
    <property type="entry name" value="Nucleic acid-binding proteins"/>
    <property type="match status" value="1"/>
</dbReference>
<comment type="function">
    <text evidence="8">Aspartyl-tRNA synthetase with relaxed tRNA specificity since it is able to aspartylate not only its cognate tRNA(Asp) but also tRNA(Asn). Reaction proceeds in two steps: L-aspartate is first activated by ATP to form Asp-AMP and then transferred to the acceptor end of tRNA(Asp/Asn).</text>
</comment>
<dbReference type="SUPFAM" id="SSF55681">
    <property type="entry name" value="Class II aaRS and biotin synthetases"/>
    <property type="match status" value="1"/>
</dbReference>
<dbReference type="EC" id="6.1.1.23" evidence="8"/>
<dbReference type="CDD" id="cd04317">
    <property type="entry name" value="EcAspRS_like_N"/>
    <property type="match status" value="1"/>
</dbReference>
<evidence type="ECO:0000313" key="10">
    <source>
        <dbReference type="EMBL" id="ADP33232.1"/>
    </source>
</evidence>
<evidence type="ECO:0000256" key="1">
    <source>
        <dbReference type="ARBA" id="ARBA00006303"/>
    </source>
</evidence>
<dbReference type="InterPro" id="IPR004524">
    <property type="entry name" value="Asp-tRNA-ligase_1"/>
</dbReference>
<dbReference type="InterPro" id="IPR012340">
    <property type="entry name" value="NA-bd_OB-fold"/>
</dbReference>
<dbReference type="InterPro" id="IPR047089">
    <property type="entry name" value="Asp-tRNA-ligase_1_N"/>
</dbReference>
<dbReference type="Pfam" id="PF01336">
    <property type="entry name" value="tRNA_anti-codon"/>
    <property type="match status" value="1"/>
</dbReference>
<keyword evidence="3 8" id="KW-0436">Ligase</keyword>
<keyword evidence="4 8" id="KW-0547">Nucleotide-binding</keyword>
<feature type="binding site" evidence="8">
    <location>
        <position position="492"/>
    </location>
    <ligand>
        <name>L-aspartate</name>
        <dbReference type="ChEBI" id="CHEBI:29991"/>
    </ligand>
</feature>
<feature type="site" description="Important for tRNA non-discrimination" evidence="8">
    <location>
        <position position="84"/>
    </location>
</feature>
<comment type="similarity">
    <text evidence="1 8">Belongs to the class-II aminoacyl-tRNA synthetase family. Type 1 subfamily.</text>
</comment>
<feature type="binding site" evidence="8">
    <location>
        <position position="451"/>
    </location>
    <ligand>
        <name>L-aspartate</name>
        <dbReference type="ChEBI" id="CHEBI:29991"/>
    </ligand>
</feature>
<dbReference type="PRINTS" id="PR01042">
    <property type="entry name" value="TRNASYNTHASP"/>
</dbReference>
<feature type="binding site" evidence="8">
    <location>
        <position position="232"/>
    </location>
    <ligand>
        <name>ATP</name>
        <dbReference type="ChEBI" id="CHEBI:30616"/>
    </ligand>
</feature>
<keyword evidence="2 8" id="KW-0963">Cytoplasm</keyword>
<dbReference type="InterPro" id="IPR004364">
    <property type="entry name" value="Aa-tRNA-synt_II"/>
</dbReference>
<feature type="region of interest" description="Aspartate" evidence="8">
    <location>
        <begin position="201"/>
        <end position="204"/>
    </location>
</feature>
<dbReference type="InterPro" id="IPR045864">
    <property type="entry name" value="aa-tRNA-synth_II/BPL/LPL"/>
</dbReference>
<reference evidence="10 11" key="1">
    <citation type="journal article" date="2011" name="Front. Microbiol.">
        <title>Genomic signatures of strain selection and enhancement in Bacillus atrophaeus var. globigii, a historical biowarfare simulant.</title>
        <authorList>
            <person name="Gibbons H.S."/>
            <person name="Broomall S.M."/>
            <person name="McNew L.A."/>
            <person name="Daligault H."/>
            <person name="Chapman C."/>
            <person name="Bruce D."/>
            <person name="Karavis M."/>
            <person name="Krepps M."/>
            <person name="McGregor P.A."/>
            <person name="Hong C."/>
            <person name="Park K.H."/>
            <person name="Akmal A."/>
            <person name="Feldman A."/>
            <person name="Lin J.S."/>
            <person name="Chang W.E."/>
            <person name="Higgs B.W."/>
            <person name="Demirev P."/>
            <person name="Lindquist J."/>
            <person name="Liem A."/>
            <person name="Fochler E."/>
            <person name="Read T.D."/>
            <person name="Tapia R."/>
            <person name="Johnson S."/>
            <person name="Bishop-Lilly K.A."/>
            <person name="Detter C."/>
            <person name="Han C."/>
            <person name="Sozhamannan S."/>
            <person name="Rosenzweig C.N."/>
            <person name="Skowronski E.W."/>
        </authorList>
    </citation>
    <scope>NUCLEOTIDE SEQUENCE [LARGE SCALE GENOMIC DNA]</scope>
    <source>
        <strain evidence="10 11">1942</strain>
    </source>
</reference>
<dbReference type="Pfam" id="PF02938">
    <property type="entry name" value="GAD"/>
    <property type="match status" value="1"/>
</dbReference>
<comment type="caution">
    <text evidence="8">Lacks conserved residue(s) required for the propagation of feature annotation.</text>
</comment>
<sequence length="592" mass="66172">MFGRTFYCGDITEKAIGETVKLKGWVQKRRDLGGLIFIDLRDRSGIVQVVFNPDASKEALEIAEGIRNEYVLDIQGTVVAREEGTVNKNLKTGAIEIHADEVAVLSAAKTPPFAISDQADEVSEDVRLKHRYLDLRRPAMFNTLQMRHNVTKAVRHFLDENGFLDIETPILTKSSPEGARDYLVPSRVHEGEFYALPQSPQLFKQLLMVSGVDRYYQIARCFRDEDLRADRQPEFTQIDIEMSFMSQEEIMALAEDMMAKVMRETKGVEVSLPLPRMTYEDAMNLYGSDKPDTRFAMLLTDVSDIVKDTEFKVFSSAVANGGVVKAINVKGAAADYSRKDIDALGAFAANYGAKGLAWVKVEQEGVKGPIAKFFDEEKQAKLIKSLDANDGDLLLFGADQFEVVAQSLGALRLKLGKERGLIDESLFNFLWVIDWPLLEHDAEEGRFYAAHHPFTMPVREDLDLVDTAPENMKAQAYDLVLNGYELGGGSIRIFEKEIQEKMFKLLGFTKEEAHEQFGYLMEAFEFGAPPHGGIALGLDRLVMLLAGRTNLRDTIAFPKTASASCLMTDAPGEVSEAQLDELHLAVNRKVKN</sequence>